<evidence type="ECO:0000313" key="4">
    <source>
        <dbReference type="EMBL" id="AWI25017.1"/>
    </source>
</evidence>
<dbReference type="GO" id="GO:0008168">
    <property type="term" value="F:methyltransferase activity"/>
    <property type="evidence" value="ECO:0007669"/>
    <property type="project" value="UniProtKB-KW"/>
</dbReference>
<proteinExistence type="predicted"/>
<dbReference type="OrthoDB" id="9808140at2"/>
<keyword evidence="5" id="KW-1185">Reference proteome</keyword>
<dbReference type="InterPro" id="IPR041698">
    <property type="entry name" value="Methyltransf_25"/>
</dbReference>
<dbReference type="RefSeq" id="WP_108902812.1">
    <property type="nucleotide sequence ID" value="NZ_CP029187.1"/>
</dbReference>
<name>A0A2S1SF96_9FLAO</name>
<dbReference type="EMBL" id="CP029187">
    <property type="protein sequence ID" value="AWI25017.1"/>
    <property type="molecule type" value="Genomic_DNA"/>
</dbReference>
<dbReference type="AlphaFoldDB" id="A0A2S1SF96"/>
<evidence type="ECO:0000313" key="5">
    <source>
        <dbReference type="Proteomes" id="UP000244937"/>
    </source>
</evidence>
<dbReference type="SUPFAM" id="SSF53335">
    <property type="entry name" value="S-adenosyl-L-methionine-dependent methyltransferases"/>
    <property type="match status" value="1"/>
</dbReference>
<feature type="domain" description="Methyltransferase" evidence="3">
    <location>
        <begin position="90"/>
        <end position="184"/>
    </location>
</feature>
<sequence length="269" mass="31398">MTKAQFSGLLRKTGLIMLMDRLRFSLMWLKKYRHNADFRKRNPNVRLPPDYLIYESFQMNYEKYYTGSIKSAQNVANCIGRHIELSNVNILDWGCGPGRVIRQLPDIVGPGCRFYGTDYNGKTIAWCKENLPGIDFNHNTIEASLPYPDEFFDVIYGISIFTHLSEKMHDDWYRELSRVLKVNGVMYLTTQGDNFRLKLTPQELQRFDKGELVVRGSVTEGHRMFSAFQPKAFMRKLFNDNTILEHIVTDPQPDWIPQDEWLLLKSAKA</sequence>
<evidence type="ECO:0000256" key="1">
    <source>
        <dbReference type="ARBA" id="ARBA00022603"/>
    </source>
</evidence>
<protein>
    <submittedName>
        <fullName evidence="4">Class I SAM-dependent methyltransferase</fullName>
    </submittedName>
</protein>
<reference evidence="4 5" key="1">
    <citation type="submission" date="2018-05" db="EMBL/GenBank/DDBJ databases">
        <title>Genome sequencing of Flavobacterium sp. HYN0049.</title>
        <authorList>
            <person name="Yi H."/>
            <person name="Baek C."/>
        </authorList>
    </citation>
    <scope>NUCLEOTIDE SEQUENCE [LARGE SCALE GENOMIC DNA]</scope>
    <source>
        <strain evidence="4 5">HYN0049</strain>
    </source>
</reference>
<accession>A0A2S1SF96</accession>
<gene>
    <name evidence="4" type="ORF">HYN49_03415</name>
</gene>
<keyword evidence="2 4" id="KW-0808">Transferase</keyword>
<dbReference type="Proteomes" id="UP000244937">
    <property type="component" value="Chromosome"/>
</dbReference>
<dbReference type="Gene3D" id="3.40.50.150">
    <property type="entry name" value="Vaccinia Virus protein VP39"/>
    <property type="match status" value="1"/>
</dbReference>
<evidence type="ECO:0000256" key="2">
    <source>
        <dbReference type="ARBA" id="ARBA00022679"/>
    </source>
</evidence>
<dbReference type="KEGG" id="fpal:HYN49_03415"/>
<dbReference type="Pfam" id="PF13649">
    <property type="entry name" value="Methyltransf_25"/>
    <property type="match status" value="1"/>
</dbReference>
<dbReference type="InterPro" id="IPR029063">
    <property type="entry name" value="SAM-dependent_MTases_sf"/>
</dbReference>
<organism evidence="4 5">
    <name type="scientific">Flavobacterium pallidum</name>
    <dbReference type="NCBI Taxonomy" id="2172098"/>
    <lineage>
        <taxon>Bacteria</taxon>
        <taxon>Pseudomonadati</taxon>
        <taxon>Bacteroidota</taxon>
        <taxon>Flavobacteriia</taxon>
        <taxon>Flavobacteriales</taxon>
        <taxon>Flavobacteriaceae</taxon>
        <taxon>Flavobacterium</taxon>
    </lineage>
</organism>
<keyword evidence="1 4" id="KW-0489">Methyltransferase</keyword>
<evidence type="ECO:0000259" key="3">
    <source>
        <dbReference type="Pfam" id="PF13649"/>
    </source>
</evidence>
<dbReference type="PANTHER" id="PTHR43861:SF1">
    <property type="entry name" value="TRANS-ACONITATE 2-METHYLTRANSFERASE"/>
    <property type="match status" value="1"/>
</dbReference>
<dbReference type="PANTHER" id="PTHR43861">
    <property type="entry name" value="TRANS-ACONITATE 2-METHYLTRANSFERASE-RELATED"/>
    <property type="match status" value="1"/>
</dbReference>
<dbReference type="GO" id="GO:0032259">
    <property type="term" value="P:methylation"/>
    <property type="evidence" value="ECO:0007669"/>
    <property type="project" value="UniProtKB-KW"/>
</dbReference>
<dbReference type="CDD" id="cd02440">
    <property type="entry name" value="AdoMet_MTases"/>
    <property type="match status" value="1"/>
</dbReference>